<dbReference type="Pfam" id="PF06766">
    <property type="entry name" value="Hydrophobin_2"/>
    <property type="match status" value="1"/>
</dbReference>
<evidence type="ECO:0000256" key="2">
    <source>
        <dbReference type="ARBA" id="ARBA00009576"/>
    </source>
</evidence>
<dbReference type="SUPFAM" id="SSF101751">
    <property type="entry name" value="Hydrophobin II, HfbII"/>
    <property type="match status" value="1"/>
</dbReference>
<keyword evidence="5" id="KW-1185">Reference proteome</keyword>
<proteinExistence type="inferred from homology"/>
<dbReference type="InterPro" id="IPR036686">
    <property type="entry name" value="Class_II_Hydrophobin_sf"/>
</dbReference>
<comment type="subcellular location">
    <subcellularLocation>
        <location evidence="1">Cell envelope</location>
    </subcellularLocation>
</comment>
<dbReference type="PANTHER" id="PTHR42341">
    <property type="entry name" value="HYDROPHOBIN"/>
    <property type="match status" value="1"/>
</dbReference>
<evidence type="ECO:0000256" key="1">
    <source>
        <dbReference type="ARBA" id="ARBA00004196"/>
    </source>
</evidence>
<name>A0ABP0CEJ2_9PEZI</name>
<comment type="similarity">
    <text evidence="2">Belongs to the cerato-ulmin hydrophobin family.</text>
</comment>
<dbReference type="Gene3D" id="3.20.120.10">
    <property type="entry name" value="Hydrophobin"/>
    <property type="match status" value="1"/>
</dbReference>
<evidence type="ECO:0000313" key="5">
    <source>
        <dbReference type="Proteomes" id="UP001642405"/>
    </source>
</evidence>
<protein>
    <recommendedName>
        <fullName evidence="6">Hydrophobin 2</fullName>
    </recommendedName>
</protein>
<reference evidence="4 5" key="1">
    <citation type="submission" date="2024-01" db="EMBL/GenBank/DDBJ databases">
        <authorList>
            <person name="Allen C."/>
            <person name="Tagirdzhanova G."/>
        </authorList>
    </citation>
    <scope>NUCLEOTIDE SEQUENCE [LARGE SCALE GENOMIC DNA]</scope>
</reference>
<dbReference type="EMBL" id="CAWUHB010000053">
    <property type="protein sequence ID" value="CAK7230464.1"/>
    <property type="molecule type" value="Genomic_DNA"/>
</dbReference>
<sequence length="81" mass="7955">MAVPYAAGSGSEYVPCSGLEDTPQCCAVDALGVASLDCANPSAVPTSADNFAAICGSKEPQCCALSLLGIALLCEAPTGTD</sequence>
<dbReference type="Proteomes" id="UP001642405">
    <property type="component" value="Unassembled WGS sequence"/>
</dbReference>
<gene>
    <name evidence="4" type="ORF">SCUCBS95973_007583</name>
</gene>
<dbReference type="InterPro" id="IPR010636">
    <property type="entry name" value="Class_II_hydrophobin"/>
</dbReference>
<evidence type="ECO:0008006" key="6">
    <source>
        <dbReference type="Google" id="ProtNLM"/>
    </source>
</evidence>
<organism evidence="4 5">
    <name type="scientific">Sporothrix curviconia</name>
    <dbReference type="NCBI Taxonomy" id="1260050"/>
    <lineage>
        <taxon>Eukaryota</taxon>
        <taxon>Fungi</taxon>
        <taxon>Dikarya</taxon>
        <taxon>Ascomycota</taxon>
        <taxon>Pezizomycotina</taxon>
        <taxon>Sordariomycetes</taxon>
        <taxon>Sordariomycetidae</taxon>
        <taxon>Ophiostomatales</taxon>
        <taxon>Ophiostomataceae</taxon>
        <taxon>Sporothrix</taxon>
    </lineage>
</organism>
<dbReference type="PANTHER" id="PTHR42341:SF1">
    <property type="entry name" value="HYDROPHOBIN"/>
    <property type="match status" value="1"/>
</dbReference>
<dbReference type="CDD" id="cd23508">
    <property type="entry name" value="hydrophobin_II"/>
    <property type="match status" value="1"/>
</dbReference>
<evidence type="ECO:0000313" key="4">
    <source>
        <dbReference type="EMBL" id="CAK7230464.1"/>
    </source>
</evidence>
<keyword evidence="3" id="KW-1015">Disulfide bond</keyword>
<evidence type="ECO:0000256" key="3">
    <source>
        <dbReference type="ARBA" id="ARBA00023157"/>
    </source>
</evidence>
<accession>A0ABP0CEJ2</accession>
<comment type="caution">
    <text evidence="4">The sequence shown here is derived from an EMBL/GenBank/DDBJ whole genome shotgun (WGS) entry which is preliminary data.</text>
</comment>